<feature type="transmembrane region" description="Helical" evidence="2">
    <location>
        <begin position="343"/>
        <end position="361"/>
    </location>
</feature>
<evidence type="ECO:0000256" key="3">
    <source>
        <dbReference type="SAM" id="SignalP"/>
    </source>
</evidence>
<evidence type="ECO:0000259" key="4">
    <source>
        <dbReference type="Pfam" id="PF14870"/>
    </source>
</evidence>
<dbReference type="InterPro" id="IPR015943">
    <property type="entry name" value="WD40/YVTN_repeat-like_dom_sf"/>
</dbReference>
<reference evidence="5" key="1">
    <citation type="submission" date="2018-12" db="EMBL/GenBank/DDBJ databases">
        <title>Novel natural products biosynthetic potential of the class Ktedonobacteria.</title>
        <authorList>
            <person name="Zheng Y."/>
            <person name="Saitou A."/>
            <person name="Wang C.M."/>
            <person name="Toyoda A."/>
            <person name="Minakuchi Y."/>
            <person name="Sekiguchi Y."/>
            <person name="Ueda K."/>
            <person name="Takano H."/>
            <person name="Sakai Y."/>
            <person name="Yokota A."/>
            <person name="Yabe S."/>
        </authorList>
    </citation>
    <scope>NUCLEOTIDE SEQUENCE</scope>
    <source>
        <strain evidence="5">A3-2</strain>
    </source>
</reference>
<dbReference type="CDD" id="cd15482">
    <property type="entry name" value="Sialidase_non-viral"/>
    <property type="match status" value="2"/>
</dbReference>
<dbReference type="PROSITE" id="PS51257">
    <property type="entry name" value="PROKAR_LIPOPROTEIN"/>
    <property type="match status" value="1"/>
</dbReference>
<dbReference type="InterPro" id="IPR028203">
    <property type="entry name" value="PSII_CF48-like_dom"/>
</dbReference>
<feature type="domain" description="Photosynthesis system II assembly factor Ycf48/Hcf136-like" evidence="4">
    <location>
        <begin position="31"/>
        <end position="164"/>
    </location>
</feature>
<dbReference type="EMBL" id="AP019377">
    <property type="protein sequence ID" value="BBH91920.1"/>
    <property type="molecule type" value="Genomic_DNA"/>
</dbReference>
<dbReference type="Pfam" id="PF14870">
    <property type="entry name" value="PSII_BNR"/>
    <property type="match status" value="1"/>
</dbReference>
<keyword evidence="2" id="KW-0812">Transmembrane</keyword>
<feature type="chain" id="PRO_5019800384" description="Photosynthesis system II assembly factor Ycf48/Hcf136-like domain-containing protein" evidence="3">
    <location>
        <begin position="22"/>
        <end position="411"/>
    </location>
</feature>
<keyword evidence="2" id="KW-0472">Membrane</keyword>
<dbReference type="Gene3D" id="2.130.10.10">
    <property type="entry name" value="YVTN repeat-like/Quinoprotein amine dehydrogenase"/>
    <property type="match status" value="3"/>
</dbReference>
<name>A0A455SW71_9CHLR</name>
<dbReference type="PANTHER" id="PTHR43739:SF5">
    <property type="entry name" value="EXO-ALPHA-SIALIDASE"/>
    <property type="match status" value="1"/>
</dbReference>
<feature type="compositionally biased region" description="Polar residues" evidence="1">
    <location>
        <begin position="384"/>
        <end position="401"/>
    </location>
</feature>
<sequence>MPRLLLTLALGWFLLLSAACAPSSGILAGGAWESTGLQHEHIRALAVSATDPAQLYAGDARNGIFASDDGGQHWQPRNQGLPLPLAVNALSFDATERRLYAATDHGVFVSSDGGGHWRTASAGLPTDSCTALAFDLERASVLYVGTAHHGVFVSSDGGEHWQAANRGLPSGSPINDLAYVSDQGQLWAATVGGIYRSDNGGQSWRPLSRGLPANITVYRVRPAALSGGEPRLVFAGTDQGIFLSHDDGASWQRNKEGLARLSVRAILIDFRTPTTLYIGTNIGVLRSNDSGQVWSAIIGSGGLPKNRQVYALALGASDYGQLFAAVDDVYVFPGSSGGWNTNAVVPLLLAIAFFVLLYWLTRSNRRHRRGLLRAAQPAAEHNEQPSAQQAGHNQRLPSARQQNRDAPLDRS</sequence>
<evidence type="ECO:0000256" key="2">
    <source>
        <dbReference type="SAM" id="Phobius"/>
    </source>
</evidence>
<feature type="signal peptide" evidence="3">
    <location>
        <begin position="1"/>
        <end position="21"/>
    </location>
</feature>
<proteinExistence type="predicted"/>
<keyword evidence="3" id="KW-0732">Signal</keyword>
<feature type="region of interest" description="Disordered" evidence="1">
    <location>
        <begin position="374"/>
        <end position="411"/>
    </location>
</feature>
<dbReference type="InterPro" id="IPR052025">
    <property type="entry name" value="Xyloglucanase_GH74"/>
</dbReference>
<dbReference type="SUPFAM" id="SSF110296">
    <property type="entry name" value="Oligoxyloglucan reducing end-specific cellobiohydrolase"/>
    <property type="match status" value="2"/>
</dbReference>
<gene>
    <name evidence="5" type="ORF">KTA_01190</name>
</gene>
<evidence type="ECO:0000313" key="5">
    <source>
        <dbReference type="EMBL" id="BBH91920.1"/>
    </source>
</evidence>
<dbReference type="AlphaFoldDB" id="A0A455SW71"/>
<evidence type="ECO:0000256" key="1">
    <source>
        <dbReference type="SAM" id="MobiDB-lite"/>
    </source>
</evidence>
<accession>A0A455SW71</accession>
<feature type="compositionally biased region" description="Basic and acidic residues" evidence="1">
    <location>
        <begin position="402"/>
        <end position="411"/>
    </location>
</feature>
<dbReference type="PANTHER" id="PTHR43739">
    <property type="entry name" value="XYLOGLUCANASE (EUROFUNG)"/>
    <property type="match status" value="1"/>
</dbReference>
<organism evidence="5">
    <name type="scientific">Thermogemmatispora argillosa</name>
    <dbReference type="NCBI Taxonomy" id="2045280"/>
    <lineage>
        <taxon>Bacteria</taxon>
        <taxon>Bacillati</taxon>
        <taxon>Chloroflexota</taxon>
        <taxon>Ktedonobacteria</taxon>
        <taxon>Thermogemmatisporales</taxon>
        <taxon>Thermogemmatisporaceae</taxon>
        <taxon>Thermogemmatispora</taxon>
    </lineage>
</organism>
<dbReference type="GO" id="GO:0010411">
    <property type="term" value="P:xyloglucan metabolic process"/>
    <property type="evidence" value="ECO:0007669"/>
    <property type="project" value="TreeGrafter"/>
</dbReference>
<protein>
    <recommendedName>
        <fullName evidence="4">Photosynthesis system II assembly factor Ycf48/Hcf136-like domain-containing protein</fullName>
    </recommendedName>
</protein>
<keyword evidence="2" id="KW-1133">Transmembrane helix</keyword>